<protein>
    <submittedName>
        <fullName evidence="9">Adaptin N terminal region-domain-containing protein</fullName>
    </submittedName>
</protein>
<feature type="region of interest" description="Disordered" evidence="7">
    <location>
        <begin position="583"/>
        <end position="752"/>
    </location>
</feature>
<dbReference type="InterPro" id="IPR011989">
    <property type="entry name" value="ARM-like"/>
</dbReference>
<dbReference type="PANTHER" id="PTHR11134">
    <property type="entry name" value="ADAPTOR COMPLEX SUBUNIT BETA FAMILY MEMBER"/>
    <property type="match status" value="1"/>
</dbReference>
<dbReference type="STRING" id="5288.A0A5C5G8I2"/>
<dbReference type="SUPFAM" id="SSF48371">
    <property type="entry name" value="ARM repeat"/>
    <property type="match status" value="1"/>
</dbReference>
<evidence type="ECO:0000256" key="2">
    <source>
        <dbReference type="ARBA" id="ARBA00006613"/>
    </source>
</evidence>
<evidence type="ECO:0000256" key="5">
    <source>
        <dbReference type="ARBA" id="ARBA00023136"/>
    </source>
</evidence>
<feature type="compositionally biased region" description="Gly residues" evidence="7">
    <location>
        <begin position="720"/>
        <end position="734"/>
    </location>
</feature>
<proteinExistence type="inferred from homology"/>
<feature type="compositionally biased region" description="Acidic residues" evidence="7">
    <location>
        <begin position="690"/>
        <end position="702"/>
    </location>
</feature>
<feature type="compositionally biased region" description="Low complexity" evidence="7">
    <location>
        <begin position="590"/>
        <end position="618"/>
    </location>
</feature>
<evidence type="ECO:0000313" key="10">
    <source>
        <dbReference type="Proteomes" id="UP000311382"/>
    </source>
</evidence>
<comment type="similarity">
    <text evidence="2">Belongs to the adaptor complexes large subunit family.</text>
</comment>
<dbReference type="OrthoDB" id="10254310at2759"/>
<evidence type="ECO:0000256" key="1">
    <source>
        <dbReference type="ARBA" id="ARBA00004308"/>
    </source>
</evidence>
<dbReference type="Gene3D" id="1.25.10.10">
    <property type="entry name" value="Leucine-rich Repeat Variant"/>
    <property type="match status" value="1"/>
</dbReference>
<dbReference type="InterPro" id="IPR000225">
    <property type="entry name" value="Armadillo"/>
</dbReference>
<dbReference type="InterPro" id="IPR026739">
    <property type="entry name" value="AP_beta"/>
</dbReference>
<dbReference type="AlphaFoldDB" id="A0A5C5G8I2"/>
<sequence>MTMGQDLSPLYPDVLACLSIQVVDIKKMVYLFLINYARVKPEMVKHAMPGLLADADDKNALVRALAIRTMSYIPVPEVLRALVDPLHHALKDRDPYVRKTAAICVAKLYMHDRRLVDKHGFVPSLRDLLMDPNPTVIANAVAALTEISERSDNIHLRLNADVARRLVRAMGEASEWGQTYILEALMYYVPETHQDATLLAEQVSIRLQHSNSAVVLATVKVVLYLMNYMGSTQVVEDMCRRLSPPLVTLLSSGYEVQYVALRNIHLIIQRRPSVLRNDVKVFFCKYNDPIFVKLAKLEIIYRLANPRNVEQVLAELKEYASEVDVDFVRKAVRTIGRLAIKVASAADLCISVLLELVKTKVSYVVQEAIVVIKDIFRRYPNQYEGIIGTLCENLDALDTPDAKSAMIWIVGQYADRISNSDELLEDFLESFLDEPTEVQLALLTATVKLFIKRPTAGAELVPRVLKWATEGVDNPDLRDRGFIYWRLLSTDPAAAEHIVLSAKPEISTEGDALDRSVLDRLLLHTGSLASIYHKEAHSFVRGAKPKQLGDSPALDQEARDAYDEAMRLPQQAAAAAAAAAAGGAVGSPTGGAQASSSSSGGGPALPQRPAAAPRAASGEGDDLSAMGPARGTAAAQGLLDDVDEGPDDDDDDEAEGMALNPGALSSETGAGARGARARSGTVAYGSERVDEGEEEEEDEEDRDGGALDPYASLARLSVDLGGGGGSAGGEGYGYEGPQPMSGGSRGREDLLL</sequence>
<evidence type="ECO:0000256" key="4">
    <source>
        <dbReference type="ARBA" id="ARBA00022927"/>
    </source>
</evidence>
<dbReference type="PROSITE" id="PS50176">
    <property type="entry name" value="ARM_REPEAT"/>
    <property type="match status" value="1"/>
</dbReference>
<keyword evidence="4" id="KW-0653">Protein transport</keyword>
<organism evidence="9 10">
    <name type="scientific">Rhodotorula diobovata</name>
    <dbReference type="NCBI Taxonomy" id="5288"/>
    <lineage>
        <taxon>Eukaryota</taxon>
        <taxon>Fungi</taxon>
        <taxon>Dikarya</taxon>
        <taxon>Basidiomycota</taxon>
        <taxon>Pucciniomycotina</taxon>
        <taxon>Microbotryomycetes</taxon>
        <taxon>Sporidiobolales</taxon>
        <taxon>Sporidiobolaceae</taxon>
        <taxon>Rhodotorula</taxon>
    </lineage>
</organism>
<feature type="compositionally biased region" description="Acidic residues" evidence="7">
    <location>
        <begin position="640"/>
        <end position="655"/>
    </location>
</feature>
<evidence type="ECO:0000256" key="6">
    <source>
        <dbReference type="PROSITE-ProRule" id="PRU00259"/>
    </source>
</evidence>
<dbReference type="GO" id="GO:0012505">
    <property type="term" value="C:endomembrane system"/>
    <property type="evidence" value="ECO:0007669"/>
    <property type="project" value="UniProtKB-SubCell"/>
</dbReference>
<dbReference type="GO" id="GO:0016192">
    <property type="term" value="P:vesicle-mediated transport"/>
    <property type="evidence" value="ECO:0007669"/>
    <property type="project" value="InterPro"/>
</dbReference>
<keyword evidence="5" id="KW-0472">Membrane</keyword>
<accession>A0A5C5G8I2</accession>
<dbReference type="EMBL" id="SOZI01000001">
    <property type="protein sequence ID" value="TNY24726.1"/>
    <property type="molecule type" value="Genomic_DNA"/>
</dbReference>
<evidence type="ECO:0000259" key="8">
    <source>
        <dbReference type="Pfam" id="PF01602"/>
    </source>
</evidence>
<dbReference type="Proteomes" id="UP000311382">
    <property type="component" value="Unassembled WGS sequence"/>
</dbReference>
<dbReference type="Pfam" id="PF01602">
    <property type="entry name" value="Adaptin_N"/>
    <property type="match status" value="1"/>
</dbReference>
<gene>
    <name evidence="9" type="ORF">DMC30DRAFT_3562</name>
</gene>
<evidence type="ECO:0000313" key="9">
    <source>
        <dbReference type="EMBL" id="TNY24726.1"/>
    </source>
</evidence>
<feature type="domain" description="Clathrin/coatomer adaptor adaptin-like N-terminal" evidence="8">
    <location>
        <begin position="1"/>
        <end position="491"/>
    </location>
</feature>
<keyword evidence="10" id="KW-1185">Reference proteome</keyword>
<dbReference type="GO" id="GO:0006886">
    <property type="term" value="P:intracellular protein transport"/>
    <property type="evidence" value="ECO:0007669"/>
    <property type="project" value="InterPro"/>
</dbReference>
<evidence type="ECO:0000256" key="3">
    <source>
        <dbReference type="ARBA" id="ARBA00022448"/>
    </source>
</evidence>
<comment type="subcellular location">
    <subcellularLocation>
        <location evidence="1">Endomembrane system</location>
    </subcellularLocation>
</comment>
<reference evidence="9 10" key="1">
    <citation type="submission" date="2019-03" db="EMBL/GenBank/DDBJ databases">
        <title>Rhodosporidium diobovatum UCD-FST 08-225 genome sequencing, assembly, and annotation.</title>
        <authorList>
            <person name="Fakankun I.U."/>
            <person name="Fristensky B."/>
            <person name="Levin D.B."/>
        </authorList>
    </citation>
    <scope>NUCLEOTIDE SEQUENCE [LARGE SCALE GENOMIC DNA]</scope>
    <source>
        <strain evidence="9 10">UCD-FST 08-225</strain>
    </source>
</reference>
<name>A0A5C5G8I2_9BASI</name>
<evidence type="ECO:0000256" key="7">
    <source>
        <dbReference type="SAM" id="MobiDB-lite"/>
    </source>
</evidence>
<feature type="repeat" description="ARM" evidence="6">
    <location>
        <begin position="120"/>
        <end position="162"/>
    </location>
</feature>
<dbReference type="InterPro" id="IPR016024">
    <property type="entry name" value="ARM-type_fold"/>
</dbReference>
<feature type="compositionally biased region" description="Low complexity" evidence="7">
    <location>
        <begin position="669"/>
        <end position="678"/>
    </location>
</feature>
<dbReference type="GO" id="GO:0030117">
    <property type="term" value="C:membrane coat"/>
    <property type="evidence" value="ECO:0007669"/>
    <property type="project" value="InterPro"/>
</dbReference>
<keyword evidence="3" id="KW-0813">Transport</keyword>
<dbReference type="InterPro" id="IPR002553">
    <property type="entry name" value="Clathrin/coatomer_adapt-like_N"/>
</dbReference>
<comment type="caution">
    <text evidence="9">The sequence shown here is derived from an EMBL/GenBank/DDBJ whole genome shotgun (WGS) entry which is preliminary data.</text>
</comment>